<reference evidence="3 4" key="1">
    <citation type="submission" date="2010-03" db="EMBL/GenBank/DDBJ databases">
        <authorList>
            <person name="Glass J.I."/>
            <person name="Benders G.A."/>
            <person name="Durkin A.S."/>
            <person name="Farmerie W.G."/>
            <person name="Hlavinka K."/>
            <person name="Hostetler J."/>
            <person name="Jackson J."/>
            <person name="May M.A."/>
            <person name="Miller R.H."/>
            <person name="Paralanov V."/>
            <person name="Radune D."/>
            <person name="Szczypinski B."/>
            <person name="Brown D.R."/>
        </authorList>
    </citation>
    <scope>NUCLEOTIDE SEQUENCE [LARGE SCALE GENOMIC DNA]</scope>
    <source>
        <strain evidence="3 4">A21JP2</strain>
    </source>
</reference>
<dbReference type="OrthoDB" id="9813771at2"/>
<organism evidence="3 4">
    <name type="scientific">Mycoplasmopsis alligatoris A21JP2</name>
    <dbReference type="NCBI Taxonomy" id="747682"/>
    <lineage>
        <taxon>Bacteria</taxon>
        <taxon>Bacillati</taxon>
        <taxon>Mycoplasmatota</taxon>
        <taxon>Mycoplasmoidales</taxon>
        <taxon>Metamycoplasmataceae</taxon>
        <taxon>Mycoplasmopsis</taxon>
    </lineage>
</organism>
<sequence>MNELIVKKSRFISQAYSINSKEQISKIIDALWVENKKARHICYAFLYKDQEGIINGGFNDDGEPKNTAGKAIYDLINLKKADNLLVVTIRYFGGIKLGAGGLIKAYRKSASIAIDSFLKGE</sequence>
<name>D4XVF9_9BACT</name>
<dbReference type="EMBL" id="ADNC01000007">
    <property type="protein sequence ID" value="EFF41603.1"/>
    <property type="molecule type" value="Genomic_DNA"/>
</dbReference>
<dbReference type="InterPro" id="IPR023582">
    <property type="entry name" value="Impact"/>
</dbReference>
<feature type="domain" description="Impact N-terminal" evidence="2">
    <location>
        <begin position="7"/>
        <end position="113"/>
    </location>
</feature>
<dbReference type="InterPro" id="IPR001498">
    <property type="entry name" value="Impact_N"/>
</dbReference>
<comment type="similarity">
    <text evidence="1">Belongs to the IMPACT family.</text>
</comment>
<dbReference type="Pfam" id="PF01205">
    <property type="entry name" value="Impact_N"/>
    <property type="match status" value="1"/>
</dbReference>
<dbReference type="PANTHER" id="PTHR16301:SF20">
    <property type="entry name" value="IMPACT FAMILY MEMBER YIGZ"/>
    <property type="match status" value="1"/>
</dbReference>
<proteinExistence type="inferred from homology"/>
<keyword evidence="4" id="KW-1185">Reference proteome</keyword>
<dbReference type="GO" id="GO:0005737">
    <property type="term" value="C:cytoplasm"/>
    <property type="evidence" value="ECO:0007669"/>
    <property type="project" value="TreeGrafter"/>
</dbReference>
<gene>
    <name evidence="3" type="ORF">MALL_0623</name>
</gene>
<dbReference type="RefSeq" id="WP_005683297.1">
    <property type="nucleotide sequence ID" value="NZ_ADNC01000007.1"/>
</dbReference>
<dbReference type="Proteomes" id="UP000004757">
    <property type="component" value="Unassembled WGS sequence"/>
</dbReference>
<protein>
    <recommendedName>
        <fullName evidence="2">Impact N-terminal domain-containing protein</fullName>
    </recommendedName>
</protein>
<dbReference type="STRING" id="747682.MALL_0623"/>
<dbReference type="InterPro" id="IPR036956">
    <property type="entry name" value="Impact_N_sf"/>
</dbReference>
<dbReference type="GO" id="GO:0006446">
    <property type="term" value="P:regulation of translational initiation"/>
    <property type="evidence" value="ECO:0007669"/>
    <property type="project" value="TreeGrafter"/>
</dbReference>
<accession>D4XVF9</accession>
<evidence type="ECO:0000259" key="2">
    <source>
        <dbReference type="Pfam" id="PF01205"/>
    </source>
</evidence>
<dbReference type="eggNOG" id="COG1739">
    <property type="taxonomic scope" value="Bacteria"/>
</dbReference>
<comment type="caution">
    <text evidence="3">The sequence shown here is derived from an EMBL/GenBank/DDBJ whole genome shotgun (WGS) entry which is preliminary data.</text>
</comment>
<evidence type="ECO:0000313" key="3">
    <source>
        <dbReference type="EMBL" id="EFF41603.1"/>
    </source>
</evidence>
<dbReference type="Gene3D" id="3.30.230.30">
    <property type="entry name" value="Impact, N-terminal domain"/>
    <property type="match status" value="1"/>
</dbReference>
<dbReference type="PANTHER" id="PTHR16301">
    <property type="entry name" value="IMPACT-RELATED"/>
    <property type="match status" value="1"/>
</dbReference>
<dbReference type="AlphaFoldDB" id="D4XVF9"/>
<dbReference type="InterPro" id="IPR020568">
    <property type="entry name" value="Ribosomal_Su5_D2-typ_SF"/>
</dbReference>
<evidence type="ECO:0000256" key="1">
    <source>
        <dbReference type="ARBA" id="ARBA00007665"/>
    </source>
</evidence>
<dbReference type="SUPFAM" id="SSF54211">
    <property type="entry name" value="Ribosomal protein S5 domain 2-like"/>
    <property type="match status" value="1"/>
</dbReference>
<evidence type="ECO:0000313" key="4">
    <source>
        <dbReference type="Proteomes" id="UP000004757"/>
    </source>
</evidence>